<name>N9DLA0_9GAMM</name>
<comment type="caution">
    <text evidence="5">The sequence shown here is derived from an EMBL/GenBank/DDBJ whole genome shotgun (WGS) entry which is preliminary data.</text>
</comment>
<dbReference type="AlphaFoldDB" id="N9DLA0"/>
<dbReference type="GO" id="GO:0007155">
    <property type="term" value="P:cell adhesion"/>
    <property type="evidence" value="ECO:0007669"/>
    <property type="project" value="InterPro"/>
</dbReference>
<dbReference type="Gene3D" id="3.30.700.10">
    <property type="entry name" value="Glycoprotein, Type 4 Pilin"/>
    <property type="match status" value="1"/>
</dbReference>
<feature type="transmembrane region" description="Helical" evidence="4">
    <location>
        <begin position="6"/>
        <end position="31"/>
    </location>
</feature>
<dbReference type="InterPro" id="IPR012902">
    <property type="entry name" value="N_methyl_site"/>
</dbReference>
<accession>N9DLA0</accession>
<evidence type="ECO:0008006" key="7">
    <source>
        <dbReference type="Google" id="ProtNLM"/>
    </source>
</evidence>
<reference evidence="5 6" key="1">
    <citation type="submission" date="2013-02" db="EMBL/GenBank/DDBJ databases">
        <title>The Genome Sequence of Acinetobacter bouvetii CIP 107468.</title>
        <authorList>
            <consortium name="The Broad Institute Genome Sequencing Platform"/>
            <consortium name="The Broad Institute Genome Sequencing Center for Infectious Disease"/>
            <person name="Cerqueira G."/>
            <person name="Feldgarden M."/>
            <person name="Courvalin P."/>
            <person name="Perichon B."/>
            <person name="Grillot-Courvalin C."/>
            <person name="Clermont D."/>
            <person name="Rocha E."/>
            <person name="Yoon E.-J."/>
            <person name="Nemec A."/>
            <person name="Walker B."/>
            <person name="Young S.K."/>
            <person name="Zeng Q."/>
            <person name="Gargeya S."/>
            <person name="Fitzgerald M."/>
            <person name="Haas B."/>
            <person name="Abouelleil A."/>
            <person name="Alvarado L."/>
            <person name="Arachchi H.M."/>
            <person name="Berlin A.M."/>
            <person name="Chapman S.B."/>
            <person name="Dewar J."/>
            <person name="Goldberg J."/>
            <person name="Griggs A."/>
            <person name="Gujja S."/>
            <person name="Hansen M."/>
            <person name="Howarth C."/>
            <person name="Imamovic A."/>
            <person name="Larimer J."/>
            <person name="McCowan C."/>
            <person name="Murphy C."/>
            <person name="Neiman D."/>
            <person name="Pearson M."/>
            <person name="Priest M."/>
            <person name="Roberts A."/>
            <person name="Saif S."/>
            <person name="Shea T."/>
            <person name="Sisk P."/>
            <person name="Sykes S."/>
            <person name="Wortman J."/>
            <person name="Nusbaum C."/>
            <person name="Birren B."/>
        </authorList>
    </citation>
    <scope>NUCLEOTIDE SEQUENCE [LARGE SCALE GENOMIC DNA]</scope>
    <source>
        <strain evidence="5 6">CIP 107468</strain>
    </source>
</reference>
<proteinExistence type="inferred from homology"/>
<dbReference type="NCBIfam" id="TIGR02532">
    <property type="entry name" value="IV_pilin_GFxxxE"/>
    <property type="match status" value="1"/>
</dbReference>
<keyword evidence="4" id="KW-0472">Membrane</keyword>
<sequence>MQKGFSLIELIIVIAIIGIISTSAVSSYYFFMIKSRINTALYEISSVKPAYEIIVTQSLPATITHSDLNIKPETSLCSISITLPDYTLSSSKVLSCTLKNQSALQNNAEIYLTRTPSGQYQCKTIGIPNYLIPTECK</sequence>
<evidence type="ECO:0000313" key="5">
    <source>
        <dbReference type="EMBL" id="ENV81510.1"/>
    </source>
</evidence>
<dbReference type="OrthoDB" id="6713646at2"/>
<dbReference type="SUPFAM" id="SSF54523">
    <property type="entry name" value="Pili subunits"/>
    <property type="match status" value="1"/>
</dbReference>
<organism evidence="5 6">
    <name type="scientific">Acinetobacter bouvetii DSM 14964 = CIP 107468</name>
    <dbReference type="NCBI Taxonomy" id="1120925"/>
    <lineage>
        <taxon>Bacteria</taxon>
        <taxon>Pseudomonadati</taxon>
        <taxon>Pseudomonadota</taxon>
        <taxon>Gammaproteobacteria</taxon>
        <taxon>Moraxellales</taxon>
        <taxon>Moraxellaceae</taxon>
        <taxon>Acinetobacter</taxon>
    </lineage>
</organism>
<evidence type="ECO:0000256" key="4">
    <source>
        <dbReference type="SAM" id="Phobius"/>
    </source>
</evidence>
<dbReference type="eggNOG" id="COG4969">
    <property type="taxonomic scope" value="Bacteria"/>
</dbReference>
<keyword evidence="3" id="KW-0281">Fimbrium</keyword>
<keyword evidence="2" id="KW-0488">Methylation</keyword>
<dbReference type="Pfam" id="PF00114">
    <property type="entry name" value="Pilin"/>
    <property type="match status" value="1"/>
</dbReference>
<keyword evidence="6" id="KW-1185">Reference proteome</keyword>
<evidence type="ECO:0000256" key="3">
    <source>
        <dbReference type="RuleBase" id="RU000389"/>
    </source>
</evidence>
<dbReference type="Pfam" id="PF07963">
    <property type="entry name" value="N_methyl"/>
    <property type="match status" value="1"/>
</dbReference>
<evidence type="ECO:0000256" key="2">
    <source>
        <dbReference type="ARBA" id="ARBA00022481"/>
    </source>
</evidence>
<dbReference type="Proteomes" id="UP000018460">
    <property type="component" value="Unassembled WGS sequence"/>
</dbReference>
<dbReference type="RefSeq" id="WP_005013181.1">
    <property type="nucleotide sequence ID" value="NZ_KB849730.1"/>
</dbReference>
<dbReference type="InterPro" id="IPR001082">
    <property type="entry name" value="Pilin"/>
</dbReference>
<dbReference type="PROSITE" id="PS00409">
    <property type="entry name" value="PROKAR_NTER_METHYL"/>
    <property type="match status" value="1"/>
</dbReference>
<evidence type="ECO:0000256" key="1">
    <source>
        <dbReference type="ARBA" id="ARBA00005233"/>
    </source>
</evidence>
<gene>
    <name evidence="5" type="ORF">F941_03068</name>
</gene>
<evidence type="ECO:0000313" key="6">
    <source>
        <dbReference type="Proteomes" id="UP000018460"/>
    </source>
</evidence>
<dbReference type="InterPro" id="IPR045584">
    <property type="entry name" value="Pilin-like"/>
</dbReference>
<protein>
    <recommendedName>
        <fullName evidence="7">Prepilin-type N-terminal cleavage/methylation domain-containing protein</fullName>
    </recommendedName>
</protein>
<keyword evidence="4" id="KW-0812">Transmembrane</keyword>
<dbReference type="EMBL" id="APQD01000023">
    <property type="protein sequence ID" value="ENV81510.1"/>
    <property type="molecule type" value="Genomic_DNA"/>
</dbReference>
<dbReference type="GO" id="GO:0009289">
    <property type="term" value="C:pilus"/>
    <property type="evidence" value="ECO:0007669"/>
    <property type="project" value="InterPro"/>
</dbReference>
<comment type="similarity">
    <text evidence="1 3">Belongs to the N-Me-Phe pilin family.</text>
</comment>
<keyword evidence="4" id="KW-1133">Transmembrane helix</keyword>